<dbReference type="EMBL" id="BPQB01000009">
    <property type="protein sequence ID" value="GJE88540.1"/>
    <property type="molecule type" value="Genomic_DNA"/>
</dbReference>
<feature type="compositionally biased region" description="Basic and acidic residues" evidence="1">
    <location>
        <begin position="286"/>
        <end position="302"/>
    </location>
</feature>
<accession>A0A9P3LAU4</accession>
<dbReference type="InterPro" id="IPR011333">
    <property type="entry name" value="SKP1/BTB/POZ_sf"/>
</dbReference>
<comment type="caution">
    <text evidence="3">The sequence shown here is derived from an EMBL/GenBank/DDBJ whole genome shotgun (WGS) entry which is preliminary data.</text>
</comment>
<proteinExistence type="predicted"/>
<dbReference type="InterPro" id="IPR008974">
    <property type="entry name" value="TRAF-like"/>
</dbReference>
<feature type="compositionally biased region" description="Acidic residues" evidence="1">
    <location>
        <begin position="273"/>
        <end position="285"/>
    </location>
</feature>
<dbReference type="AlphaFoldDB" id="A0A9P3LAU4"/>
<name>A0A9P3LAU4_9APHY</name>
<feature type="domain" description="MATH" evidence="2">
    <location>
        <begin position="11"/>
        <end position="155"/>
    </location>
</feature>
<feature type="compositionally biased region" description="Low complexity" evidence="1">
    <location>
        <begin position="341"/>
        <end position="355"/>
    </location>
</feature>
<keyword evidence="4" id="KW-1185">Reference proteome</keyword>
<dbReference type="OrthoDB" id="6359816at2759"/>
<dbReference type="Gene3D" id="2.60.210.10">
    <property type="entry name" value="Apoptosis, Tumor Necrosis Factor Receptor Associated Protein 2, Chain A"/>
    <property type="match status" value="1"/>
</dbReference>
<dbReference type="Pfam" id="PF22486">
    <property type="entry name" value="MATH_2"/>
    <property type="match status" value="1"/>
</dbReference>
<protein>
    <submittedName>
        <fullName evidence="3">MATH domain-containing protein</fullName>
    </submittedName>
</protein>
<sequence length="593" mass="66395">MDTNEFMESTTVRFEWTIRGLHELFESSKGETKSKVTKSAKFGGGRWQILFYPNSGIVNADGQGFVSLYLACEPTGEEKESAVNGKWTREGVYKFGFELRNVSKTILFNSKEANDHSFSWKTVNWGWAQFARRDTVYYQASTVRQADAILVICTITSSPVPPVALPSIPRQPVPKDLLDAMGSLLDDPAYSDVEFVLPRRRRRGHRSVYAARRLLRRVDYFDTMFESGFAEGACMEQSSTDLEGSVTAADSDAEMAPADDEEADEFFHRFQDSDDEDDNDDLEPEPEIRLRLPHSEADKTEAQGDWDNMDEDRPVGPQGSNEVNEQSDISRLSPREPPPEASAARSSAFESTSAAHQEESTRSVPGPPKARVVVKDVAYSTYVAVLYYIYTDTIVFAPLASSFTKHSHLSPPPTFKQSRPVGVSTPAVTAPEFTANLQLGHAAKASLSVEALPPASPSSRKEWIAEWQRNNQGKPRPCSAKAVFRLADKLDLQELKERAFQHIIKSLSVDNVAYEVFSDFSAAFEDVRKVEVQFFLDHWADIRGSEAMRNVWQQIRLGRHPGFEEVWPLIAVNLEFKPPSKADASKEGRNGLE</sequence>
<gene>
    <name evidence="3" type="ORF">PsYK624_046230</name>
</gene>
<evidence type="ECO:0000259" key="2">
    <source>
        <dbReference type="PROSITE" id="PS50144"/>
    </source>
</evidence>
<dbReference type="Gene3D" id="3.30.710.10">
    <property type="entry name" value="Potassium Channel Kv1.1, Chain A"/>
    <property type="match status" value="2"/>
</dbReference>
<dbReference type="InterPro" id="IPR002083">
    <property type="entry name" value="MATH/TRAF_dom"/>
</dbReference>
<dbReference type="PANTHER" id="PTHR24413">
    <property type="entry name" value="SPECKLE-TYPE POZ PROTEIN"/>
    <property type="match status" value="1"/>
</dbReference>
<evidence type="ECO:0000313" key="4">
    <source>
        <dbReference type="Proteomes" id="UP000703269"/>
    </source>
</evidence>
<organism evidence="3 4">
    <name type="scientific">Phanerochaete sordida</name>
    <dbReference type="NCBI Taxonomy" id="48140"/>
    <lineage>
        <taxon>Eukaryota</taxon>
        <taxon>Fungi</taxon>
        <taxon>Dikarya</taxon>
        <taxon>Basidiomycota</taxon>
        <taxon>Agaricomycotina</taxon>
        <taxon>Agaricomycetes</taxon>
        <taxon>Polyporales</taxon>
        <taxon>Phanerochaetaceae</taxon>
        <taxon>Phanerochaete</taxon>
    </lineage>
</organism>
<evidence type="ECO:0000313" key="3">
    <source>
        <dbReference type="EMBL" id="GJE88540.1"/>
    </source>
</evidence>
<dbReference type="SUPFAM" id="SSF49599">
    <property type="entry name" value="TRAF domain-like"/>
    <property type="match status" value="1"/>
</dbReference>
<feature type="region of interest" description="Disordered" evidence="1">
    <location>
        <begin position="240"/>
        <end position="368"/>
    </location>
</feature>
<feature type="compositionally biased region" description="Polar residues" evidence="1">
    <location>
        <begin position="318"/>
        <end position="329"/>
    </location>
</feature>
<reference evidence="3 4" key="1">
    <citation type="submission" date="2021-08" db="EMBL/GenBank/DDBJ databases">
        <title>Draft Genome Sequence of Phanerochaete sordida strain YK-624.</title>
        <authorList>
            <person name="Mori T."/>
            <person name="Dohra H."/>
            <person name="Suzuki T."/>
            <person name="Kawagishi H."/>
            <person name="Hirai H."/>
        </authorList>
    </citation>
    <scope>NUCLEOTIDE SEQUENCE [LARGE SCALE GENOMIC DNA]</scope>
    <source>
        <strain evidence="3 4">YK-624</strain>
    </source>
</reference>
<dbReference type="CDD" id="cd00121">
    <property type="entry name" value="MATH"/>
    <property type="match status" value="1"/>
</dbReference>
<dbReference type="Proteomes" id="UP000703269">
    <property type="component" value="Unassembled WGS sequence"/>
</dbReference>
<feature type="compositionally biased region" description="Acidic residues" evidence="1">
    <location>
        <begin position="251"/>
        <end position="264"/>
    </location>
</feature>
<evidence type="ECO:0000256" key="1">
    <source>
        <dbReference type="SAM" id="MobiDB-lite"/>
    </source>
</evidence>
<dbReference type="PROSITE" id="PS50144">
    <property type="entry name" value="MATH"/>
    <property type="match status" value="1"/>
</dbReference>